<reference evidence="7" key="1">
    <citation type="submission" date="2020-05" db="EMBL/GenBank/DDBJ databases">
        <title>Phylogenomic resolution of chytrid fungi.</title>
        <authorList>
            <person name="Stajich J.E."/>
            <person name="Amses K."/>
            <person name="Simmons R."/>
            <person name="Seto K."/>
            <person name="Myers J."/>
            <person name="Bonds A."/>
            <person name="Quandt C.A."/>
            <person name="Barry K."/>
            <person name="Liu P."/>
            <person name="Grigoriev I."/>
            <person name="Longcore J.E."/>
            <person name="James T.Y."/>
        </authorList>
    </citation>
    <scope>NUCLEOTIDE SEQUENCE</scope>
    <source>
        <strain evidence="7">JEL0476</strain>
    </source>
</reference>
<keyword evidence="1" id="KW-0547">Nucleotide-binding</keyword>
<feature type="domain" description="G" evidence="6">
    <location>
        <begin position="393"/>
        <end position="452"/>
    </location>
</feature>
<dbReference type="Gene3D" id="3.40.50.300">
    <property type="entry name" value="P-loop containing nucleotide triphosphate hydrolases"/>
    <property type="match status" value="1"/>
</dbReference>
<comment type="function">
    <text evidence="3">Possible regulatory or functional link with the histocompatibility cluster.</text>
</comment>
<dbReference type="PANTHER" id="PTHR45709:SF3">
    <property type="entry name" value="GUANINE NUCLEOTIDE-BINDING PROTEIN-LIKE 1"/>
    <property type="match status" value="1"/>
</dbReference>
<accession>A0AAD5Y174</accession>
<name>A0AAD5Y174_9FUNG</name>
<dbReference type="PANTHER" id="PTHR45709">
    <property type="entry name" value="LARGE SUBUNIT GTPASE 1 HOMOLOG-RELATED"/>
    <property type="match status" value="1"/>
</dbReference>
<keyword evidence="2" id="KW-0342">GTP-binding</keyword>
<evidence type="ECO:0000256" key="2">
    <source>
        <dbReference type="ARBA" id="ARBA00023134"/>
    </source>
</evidence>
<evidence type="ECO:0000313" key="7">
    <source>
        <dbReference type="EMBL" id="KAJ3226402.1"/>
    </source>
</evidence>
<evidence type="ECO:0000256" key="4">
    <source>
        <dbReference type="ARBA" id="ARBA00039902"/>
    </source>
</evidence>
<dbReference type="Proteomes" id="UP001211065">
    <property type="component" value="Unassembled WGS sequence"/>
</dbReference>
<organism evidence="7 8">
    <name type="scientific">Clydaea vesicula</name>
    <dbReference type="NCBI Taxonomy" id="447962"/>
    <lineage>
        <taxon>Eukaryota</taxon>
        <taxon>Fungi</taxon>
        <taxon>Fungi incertae sedis</taxon>
        <taxon>Chytridiomycota</taxon>
        <taxon>Chytridiomycota incertae sedis</taxon>
        <taxon>Chytridiomycetes</taxon>
        <taxon>Lobulomycetales</taxon>
        <taxon>Lobulomycetaceae</taxon>
        <taxon>Clydaea</taxon>
    </lineage>
</organism>
<evidence type="ECO:0000256" key="5">
    <source>
        <dbReference type="SAM" id="MobiDB-lite"/>
    </source>
</evidence>
<dbReference type="InterPro" id="IPR043358">
    <property type="entry name" value="GNL1-like"/>
</dbReference>
<evidence type="ECO:0000256" key="1">
    <source>
        <dbReference type="ARBA" id="ARBA00022741"/>
    </source>
</evidence>
<keyword evidence="8" id="KW-1185">Reference proteome</keyword>
<evidence type="ECO:0000256" key="3">
    <source>
        <dbReference type="ARBA" id="ARBA00037770"/>
    </source>
</evidence>
<dbReference type="AlphaFoldDB" id="A0AAD5Y174"/>
<dbReference type="GO" id="GO:0005525">
    <property type="term" value="F:GTP binding"/>
    <property type="evidence" value="ECO:0007669"/>
    <property type="project" value="UniProtKB-KW"/>
</dbReference>
<sequence length="554" mass="64559">MRKLAYSGKKKKEQLKEKKLRKSERKNDGDSLSESTIQENFTPAFNINNLEDDLNNLTLKDKKSVSELDSKFNSISKEKVEEEKSRARLPFERLPSSALKIGYEDLYENNNFIDIPKRGHWTELDTKETLEQREQEKFDAWLQNVYSKFNAQSLSWFEENLNVWRQLWRVVEISEIILYVVDIRHPIVDLVERKVVEEWEQYFKLKFPNLTFATFSYYPEEAFYIRNELNKKFTRKETKVKYKRYQKAYGVIQLLKACKNTKAVKNGIVVDFNELIKLIDSNIKKMETLLETKKKSEVSKSDRKREKNELRSSFKNVDIKIKDLDQDNYLSDTKEKNVHNFKDDEDSDEFDSSTDEEDSYYMNVHAVEEPHANSSGLEEYSQIQLVANKDMLTIGLIGHPNVGKSSLINSIVGKKVVSTSRTPGHTKHFQTINLNSFIRVCDCPGLVFPSIIPKPLQILSGMYKIAQVKEPYSSVQYLAERINLEKALGLLNQNDNDKSNVEWSAWKICEEFALKKGFLTSKSGRPDTYRAANLILRLCCDGKILLCFRPNFLK</sequence>
<protein>
    <recommendedName>
        <fullName evidence="4">Guanine nucleotide-binding protein-like 1</fullName>
    </recommendedName>
</protein>
<evidence type="ECO:0000313" key="8">
    <source>
        <dbReference type="Proteomes" id="UP001211065"/>
    </source>
</evidence>
<dbReference type="InterPro" id="IPR027417">
    <property type="entry name" value="P-loop_NTPase"/>
</dbReference>
<dbReference type="InterPro" id="IPR006073">
    <property type="entry name" value="GTP-bd"/>
</dbReference>
<comment type="caution">
    <text evidence="7">The sequence shown here is derived from an EMBL/GenBank/DDBJ whole genome shotgun (WGS) entry which is preliminary data.</text>
</comment>
<dbReference type="GO" id="GO:0003924">
    <property type="term" value="F:GTPase activity"/>
    <property type="evidence" value="ECO:0007669"/>
    <property type="project" value="InterPro"/>
</dbReference>
<dbReference type="EMBL" id="JADGJW010000037">
    <property type="protein sequence ID" value="KAJ3226402.1"/>
    <property type="molecule type" value="Genomic_DNA"/>
</dbReference>
<dbReference type="Pfam" id="PF01926">
    <property type="entry name" value="MMR_HSR1"/>
    <property type="match status" value="1"/>
</dbReference>
<feature type="compositionally biased region" description="Basic residues" evidence="5">
    <location>
        <begin position="1"/>
        <end position="24"/>
    </location>
</feature>
<feature type="compositionally biased region" description="Acidic residues" evidence="5">
    <location>
        <begin position="343"/>
        <end position="355"/>
    </location>
</feature>
<feature type="region of interest" description="Disordered" evidence="5">
    <location>
        <begin position="336"/>
        <end position="355"/>
    </location>
</feature>
<proteinExistence type="predicted"/>
<gene>
    <name evidence="7" type="primary">GNL1</name>
    <name evidence="7" type="ORF">HK099_004980</name>
</gene>
<evidence type="ECO:0000259" key="6">
    <source>
        <dbReference type="Pfam" id="PF01926"/>
    </source>
</evidence>
<dbReference type="SUPFAM" id="SSF52540">
    <property type="entry name" value="P-loop containing nucleoside triphosphate hydrolases"/>
    <property type="match status" value="1"/>
</dbReference>
<feature type="region of interest" description="Disordered" evidence="5">
    <location>
        <begin position="1"/>
        <end position="38"/>
    </location>
</feature>